<evidence type="ECO:0000313" key="2">
    <source>
        <dbReference type="EnsemblMetazoa" id="XP_044312746.1"/>
    </source>
</evidence>
<proteinExistence type="predicted"/>
<evidence type="ECO:0000259" key="1">
    <source>
        <dbReference type="Pfam" id="PF14214"/>
    </source>
</evidence>
<dbReference type="Proteomes" id="UP001652680">
    <property type="component" value="Unassembled WGS sequence"/>
</dbReference>
<name>A0ABM5J1Q2_DRORH</name>
<keyword evidence="3" id="KW-1185">Reference proteome</keyword>
<evidence type="ECO:0000313" key="3">
    <source>
        <dbReference type="Proteomes" id="UP001652680"/>
    </source>
</evidence>
<reference evidence="2" key="2">
    <citation type="submission" date="2025-05" db="UniProtKB">
        <authorList>
            <consortium name="EnsemblMetazoa"/>
        </authorList>
    </citation>
    <scope>IDENTIFICATION</scope>
</reference>
<feature type="domain" description="Helitron helicase-like" evidence="1">
    <location>
        <begin position="19"/>
        <end position="159"/>
    </location>
</feature>
<dbReference type="PANTHER" id="PTHR45786">
    <property type="entry name" value="DNA BINDING PROTEIN-LIKE"/>
    <property type="match status" value="1"/>
</dbReference>
<sequence length="240" mass="27387">MVNPTTGEETNKKVSSMNFYAYRLMIRLDVDNHLLRYRRLFQQYCVDMYVEVETERLNFIRFNQSKLRSGEYIHMRDAIATEGHAASIGCLTILPATYVGSPRHMHEYAQDAMTYVRNYGRPDLFITFTCNPKCPEITSLHEYSSKRSHGSELASSRSFNLAQSLRNEQRLKRDPPLKARYHSVIQEYLDLGHMAEVPLTSSSATYNLPHHAVLKPEGTTTKVVFNASSPSANGTSLNDI</sequence>
<dbReference type="EnsemblMetazoa" id="XM_044456811.1">
    <property type="protein sequence ID" value="XP_044312746.1"/>
    <property type="gene ID" value="LOC123037189"/>
</dbReference>
<accession>A0ABM5J1Q2</accession>
<organism evidence="2 3">
    <name type="scientific">Drosophila rhopaloa</name>
    <name type="common">Fruit fly</name>
    <dbReference type="NCBI Taxonomy" id="1041015"/>
    <lineage>
        <taxon>Eukaryota</taxon>
        <taxon>Metazoa</taxon>
        <taxon>Ecdysozoa</taxon>
        <taxon>Arthropoda</taxon>
        <taxon>Hexapoda</taxon>
        <taxon>Insecta</taxon>
        <taxon>Pterygota</taxon>
        <taxon>Neoptera</taxon>
        <taxon>Endopterygota</taxon>
        <taxon>Diptera</taxon>
        <taxon>Brachycera</taxon>
        <taxon>Muscomorpha</taxon>
        <taxon>Ephydroidea</taxon>
        <taxon>Drosophilidae</taxon>
        <taxon>Drosophila</taxon>
        <taxon>Sophophora</taxon>
    </lineage>
</organism>
<dbReference type="Pfam" id="PF14214">
    <property type="entry name" value="Helitron_like_N"/>
    <property type="match status" value="1"/>
</dbReference>
<dbReference type="GeneID" id="123037189"/>
<dbReference type="RefSeq" id="XP_044312746.1">
    <property type="nucleotide sequence ID" value="XM_044456811.1"/>
</dbReference>
<dbReference type="PANTHER" id="PTHR45786:SF74">
    <property type="entry name" value="ATP-DEPENDENT DNA HELICASE"/>
    <property type="match status" value="1"/>
</dbReference>
<reference evidence="3" key="1">
    <citation type="journal article" date="2021" name="Elife">
        <title>Highly contiguous assemblies of 101 drosophilid genomes.</title>
        <authorList>
            <person name="Kim B.Y."/>
            <person name="Wang J.R."/>
            <person name="Miller D.E."/>
            <person name="Barmina O."/>
            <person name="Delaney E."/>
            <person name="Thompson A."/>
            <person name="Comeault A.A."/>
            <person name="Peede D."/>
            <person name="D'Agostino E.R."/>
            <person name="Pelaez J."/>
            <person name="Aguilar J.M."/>
            <person name="Haji D."/>
            <person name="Matsunaga T."/>
            <person name="Armstrong E.E."/>
            <person name="Zych M."/>
            <person name="Ogawa Y."/>
            <person name="Stamenkovic-Radak M."/>
            <person name="Jelic M."/>
            <person name="Veselinovic M.S."/>
            <person name="Tanaskovic M."/>
            <person name="Eric P."/>
            <person name="Gao J.J."/>
            <person name="Katoh T.K."/>
            <person name="Toda M.J."/>
            <person name="Watabe H."/>
            <person name="Watada M."/>
            <person name="Davis J.S."/>
            <person name="Moyle L.C."/>
            <person name="Manoli G."/>
            <person name="Bertolini E."/>
            <person name="Kostal V."/>
            <person name="Hawley R.S."/>
            <person name="Takahashi A."/>
            <person name="Jones C.D."/>
            <person name="Price D.K."/>
            <person name="Whiteman N."/>
            <person name="Kopp A."/>
            <person name="Matute D.R."/>
            <person name="Petrov D.A."/>
        </authorList>
    </citation>
    <scope>NUCLEOTIDE SEQUENCE [LARGE SCALE GENOMIC DNA]</scope>
</reference>
<protein>
    <recommendedName>
        <fullName evidence="1">Helitron helicase-like domain-containing protein</fullName>
    </recommendedName>
</protein>
<dbReference type="InterPro" id="IPR025476">
    <property type="entry name" value="Helitron_helicase-like"/>
</dbReference>